<dbReference type="GO" id="GO:0004803">
    <property type="term" value="F:transposase activity"/>
    <property type="evidence" value="ECO:0007669"/>
    <property type="project" value="InterPro"/>
</dbReference>
<dbReference type="Pfam" id="PF01526">
    <property type="entry name" value="DDE_Tnp_Tn3"/>
    <property type="match status" value="1"/>
</dbReference>
<protein>
    <recommendedName>
        <fullName evidence="2">Tn3 transposase DDE domain-containing protein</fullName>
    </recommendedName>
</protein>
<dbReference type="AlphaFoldDB" id="A0A402BIF3"/>
<keyword evidence="4" id="KW-1185">Reference proteome</keyword>
<reference evidence="4" key="1">
    <citation type="submission" date="2018-12" db="EMBL/GenBank/DDBJ databases">
        <title>Tengunoibacter tsumagoiensis gen. nov., sp. nov., Dictyobacter kobayashii sp. nov., D. alpinus sp. nov., and D. joshuensis sp. nov. and description of Dictyobacteraceae fam. nov. within the order Ktedonobacterales isolated from Tengu-no-mugimeshi.</title>
        <authorList>
            <person name="Wang C.M."/>
            <person name="Zheng Y."/>
            <person name="Sakai Y."/>
            <person name="Toyoda A."/>
            <person name="Minakuchi Y."/>
            <person name="Abe K."/>
            <person name="Yokota A."/>
            <person name="Yabe S."/>
        </authorList>
    </citation>
    <scope>NUCLEOTIDE SEQUENCE [LARGE SCALE GENOMIC DNA]</scope>
    <source>
        <strain evidence="4">Uno16</strain>
    </source>
</reference>
<evidence type="ECO:0000313" key="3">
    <source>
        <dbReference type="EMBL" id="GCE31155.1"/>
    </source>
</evidence>
<keyword evidence="1" id="KW-1133">Transmembrane helix</keyword>
<comment type="caution">
    <text evidence="3">The sequence shown here is derived from an EMBL/GenBank/DDBJ whole genome shotgun (WGS) entry which is preliminary data.</text>
</comment>
<evidence type="ECO:0000256" key="1">
    <source>
        <dbReference type="SAM" id="Phobius"/>
    </source>
</evidence>
<keyword evidence="1" id="KW-0812">Transmembrane</keyword>
<organism evidence="3 4">
    <name type="scientific">Dictyobacter alpinus</name>
    <dbReference type="NCBI Taxonomy" id="2014873"/>
    <lineage>
        <taxon>Bacteria</taxon>
        <taxon>Bacillati</taxon>
        <taxon>Chloroflexota</taxon>
        <taxon>Ktedonobacteria</taxon>
        <taxon>Ktedonobacterales</taxon>
        <taxon>Dictyobacteraceae</taxon>
        <taxon>Dictyobacter</taxon>
    </lineage>
</organism>
<keyword evidence="1" id="KW-0472">Membrane</keyword>
<dbReference type="GO" id="GO:0006313">
    <property type="term" value="P:DNA transposition"/>
    <property type="evidence" value="ECO:0007669"/>
    <property type="project" value="InterPro"/>
</dbReference>
<dbReference type="EMBL" id="BIFT01000002">
    <property type="protein sequence ID" value="GCE31155.1"/>
    <property type="molecule type" value="Genomic_DNA"/>
</dbReference>
<name>A0A402BIF3_9CHLR</name>
<gene>
    <name evidence="3" type="ORF">KDA_66390</name>
</gene>
<dbReference type="InterPro" id="IPR002513">
    <property type="entry name" value="Tn3_Tnp_DDE_dom"/>
</dbReference>
<proteinExistence type="predicted"/>
<accession>A0A402BIF3</accession>
<feature type="domain" description="Tn3 transposase DDE" evidence="2">
    <location>
        <begin position="25"/>
        <end position="63"/>
    </location>
</feature>
<dbReference type="Proteomes" id="UP000287171">
    <property type="component" value="Unassembled WGS sequence"/>
</dbReference>
<evidence type="ECO:0000259" key="2">
    <source>
        <dbReference type="Pfam" id="PF01526"/>
    </source>
</evidence>
<evidence type="ECO:0000313" key="4">
    <source>
        <dbReference type="Proteomes" id="UP000287171"/>
    </source>
</evidence>
<feature type="transmembrane region" description="Helical" evidence="1">
    <location>
        <begin position="21"/>
        <end position="41"/>
    </location>
</feature>
<sequence>MFVEKALCKKRHGIIKKLRHLVIIFTISNVLNGMAQEGFVLTNEDLTALSPYHPQHIKRFGNYEVDLNKLPQAMTDDLTFEIDR</sequence>